<dbReference type="RefSeq" id="WP_119423496.1">
    <property type="nucleotide sequence ID" value="NZ_QQXK01000003.1"/>
</dbReference>
<dbReference type="PANTHER" id="PTHR43776">
    <property type="entry name" value="TRANSPORT ATP-BINDING PROTEIN"/>
    <property type="match status" value="1"/>
</dbReference>
<dbReference type="AlphaFoldDB" id="A0A399JFQ7"/>
<accession>A0A399JFQ7</accession>
<dbReference type="EMBL" id="QQXK01000003">
    <property type="protein sequence ID" value="RII43427.1"/>
    <property type="molecule type" value="Genomic_DNA"/>
</dbReference>
<dbReference type="CDD" id="cd03257">
    <property type="entry name" value="ABC_NikE_OppD_transporters"/>
    <property type="match status" value="1"/>
</dbReference>
<dbReference type="InterPro" id="IPR003439">
    <property type="entry name" value="ABC_transporter-like_ATP-bd"/>
</dbReference>
<dbReference type="InterPro" id="IPR017871">
    <property type="entry name" value="ABC_transporter-like_CS"/>
</dbReference>
<keyword evidence="2" id="KW-0813">Transport</keyword>
<evidence type="ECO:0000256" key="2">
    <source>
        <dbReference type="ARBA" id="ARBA00022448"/>
    </source>
</evidence>
<evidence type="ECO:0000256" key="1">
    <source>
        <dbReference type="ARBA" id="ARBA00005417"/>
    </source>
</evidence>
<dbReference type="GO" id="GO:0016887">
    <property type="term" value="F:ATP hydrolysis activity"/>
    <property type="evidence" value="ECO:0007669"/>
    <property type="project" value="InterPro"/>
</dbReference>
<comment type="similarity">
    <text evidence="1">Belongs to the ABC transporter superfamily.</text>
</comment>
<dbReference type="Gene3D" id="3.40.50.300">
    <property type="entry name" value="P-loop containing nucleotide triphosphate hydrolases"/>
    <property type="match status" value="1"/>
</dbReference>
<evidence type="ECO:0000256" key="4">
    <source>
        <dbReference type="ARBA" id="ARBA00022840"/>
    </source>
</evidence>
<dbReference type="Proteomes" id="UP000265419">
    <property type="component" value="Unassembled WGS sequence"/>
</dbReference>
<dbReference type="Pfam" id="PF00005">
    <property type="entry name" value="ABC_tran"/>
    <property type="match status" value="1"/>
</dbReference>
<dbReference type="SMART" id="SM00382">
    <property type="entry name" value="AAA"/>
    <property type="match status" value="1"/>
</dbReference>
<reference evidence="6 7" key="1">
    <citation type="submission" date="2018-07" db="EMBL/GenBank/DDBJ databases">
        <title>Arthrobacter sp. nov., isolated from raw cow's milk with high bacterial count.</title>
        <authorList>
            <person name="Hahne J."/>
            <person name="Isele D."/>
            <person name="Lipski A."/>
        </authorList>
    </citation>
    <scope>NUCLEOTIDE SEQUENCE [LARGE SCALE GENOMIC DNA]</scope>
    <source>
        <strain evidence="6 7">JZ R-35</strain>
    </source>
</reference>
<dbReference type="SUPFAM" id="SSF52540">
    <property type="entry name" value="P-loop containing nucleoside triphosphate hydrolases"/>
    <property type="match status" value="1"/>
</dbReference>
<keyword evidence="4 6" id="KW-0067">ATP-binding</keyword>
<keyword evidence="3" id="KW-0547">Nucleotide-binding</keyword>
<dbReference type="PANTHER" id="PTHR43776:SF7">
    <property type="entry name" value="D,D-DIPEPTIDE TRANSPORT ATP-BINDING PROTEIN DDPF-RELATED"/>
    <property type="match status" value="1"/>
</dbReference>
<keyword evidence="7" id="KW-1185">Reference proteome</keyword>
<organism evidence="6 7">
    <name type="scientific">Galactobacter valiniphilus</name>
    <dbReference type="NCBI Taxonomy" id="2676122"/>
    <lineage>
        <taxon>Bacteria</taxon>
        <taxon>Bacillati</taxon>
        <taxon>Actinomycetota</taxon>
        <taxon>Actinomycetes</taxon>
        <taxon>Micrococcales</taxon>
        <taxon>Micrococcaceae</taxon>
        <taxon>Galactobacter</taxon>
    </lineage>
</organism>
<dbReference type="PROSITE" id="PS00211">
    <property type="entry name" value="ABC_TRANSPORTER_1"/>
    <property type="match status" value="1"/>
</dbReference>
<dbReference type="GO" id="GO:0005524">
    <property type="term" value="F:ATP binding"/>
    <property type="evidence" value="ECO:0007669"/>
    <property type="project" value="UniProtKB-KW"/>
</dbReference>
<dbReference type="InterPro" id="IPR050319">
    <property type="entry name" value="ABC_transp_ATP-bind"/>
</dbReference>
<dbReference type="InterPro" id="IPR027417">
    <property type="entry name" value="P-loop_NTPase"/>
</dbReference>
<evidence type="ECO:0000313" key="7">
    <source>
        <dbReference type="Proteomes" id="UP000265419"/>
    </source>
</evidence>
<dbReference type="InterPro" id="IPR003593">
    <property type="entry name" value="AAA+_ATPase"/>
</dbReference>
<protein>
    <submittedName>
        <fullName evidence="6">ABC transporter ATP-binding protein</fullName>
    </submittedName>
</protein>
<gene>
    <name evidence="6" type="ORF">DWB68_02135</name>
</gene>
<name>A0A399JFQ7_9MICC</name>
<dbReference type="PROSITE" id="PS50893">
    <property type="entry name" value="ABC_TRANSPORTER_2"/>
    <property type="match status" value="1"/>
</dbReference>
<evidence type="ECO:0000313" key="6">
    <source>
        <dbReference type="EMBL" id="RII43427.1"/>
    </source>
</evidence>
<evidence type="ECO:0000259" key="5">
    <source>
        <dbReference type="PROSITE" id="PS50893"/>
    </source>
</evidence>
<feature type="domain" description="ABC transporter" evidence="5">
    <location>
        <begin position="21"/>
        <end position="270"/>
    </location>
</feature>
<comment type="caution">
    <text evidence="6">The sequence shown here is derived from an EMBL/GenBank/DDBJ whole genome shotgun (WGS) entry which is preliminary data.</text>
</comment>
<sequence length="286" mass="30365">MSPAQHVAPQPAVSTTSTPVLELKDLHVHHRARGGKLFKPTIVRAVDGVDFSVSRGETVGIVGESGCGKSTLASVLVGLQAPTSGTRLFNGAEYTGRTAAQRKEFGRAVSIVFQDPSTALNPRMTVHDILTDPLIIHGVGDTASRDARVYELLEVVGLPRSAAEVTPGQISGGQRQRVAIARALALEPEVIVADEPTSALDVSVRAQVLNLLGDLKEQLNLGMVFISHDIQTVRYISDRICVMNAGRIVEEGSAAQVFDSPSNDYTKTLLGAAPTLLENPTTTEEA</sequence>
<evidence type="ECO:0000256" key="3">
    <source>
        <dbReference type="ARBA" id="ARBA00022741"/>
    </source>
</evidence>
<dbReference type="GO" id="GO:0055085">
    <property type="term" value="P:transmembrane transport"/>
    <property type="evidence" value="ECO:0007669"/>
    <property type="project" value="UniProtKB-ARBA"/>
</dbReference>
<proteinExistence type="inferred from homology"/>